<organism evidence="1 2">
    <name type="scientific">Alicyclobacillus fodiniaquatilis</name>
    <dbReference type="NCBI Taxonomy" id="1661150"/>
    <lineage>
        <taxon>Bacteria</taxon>
        <taxon>Bacillati</taxon>
        <taxon>Bacillota</taxon>
        <taxon>Bacilli</taxon>
        <taxon>Bacillales</taxon>
        <taxon>Alicyclobacillaceae</taxon>
        <taxon>Alicyclobacillus</taxon>
    </lineage>
</organism>
<evidence type="ECO:0000313" key="1">
    <source>
        <dbReference type="EMBL" id="MFD1673820.1"/>
    </source>
</evidence>
<comment type="caution">
    <text evidence="1">The sequence shown here is derived from an EMBL/GenBank/DDBJ whole genome shotgun (WGS) entry which is preliminary data.</text>
</comment>
<reference evidence="2" key="1">
    <citation type="journal article" date="2019" name="Int. J. Syst. Evol. Microbiol.">
        <title>The Global Catalogue of Microorganisms (GCM) 10K type strain sequencing project: providing services to taxonomists for standard genome sequencing and annotation.</title>
        <authorList>
            <consortium name="The Broad Institute Genomics Platform"/>
            <consortium name="The Broad Institute Genome Sequencing Center for Infectious Disease"/>
            <person name="Wu L."/>
            <person name="Ma J."/>
        </authorList>
    </citation>
    <scope>NUCLEOTIDE SEQUENCE [LARGE SCALE GENOMIC DNA]</scope>
    <source>
        <strain evidence="2">CGMCC 1.12286</strain>
    </source>
</reference>
<keyword evidence="2" id="KW-1185">Reference proteome</keyword>
<protein>
    <recommendedName>
        <fullName evidence="3">ABM domain-containing protein</fullName>
    </recommendedName>
</protein>
<dbReference type="Proteomes" id="UP001597079">
    <property type="component" value="Unassembled WGS sequence"/>
</dbReference>
<accession>A0ABW4JEE0</accession>
<name>A0ABW4JEE0_9BACL</name>
<sequence length="107" mass="12701">MVAVVVKFVMGENSRWEAERIADIFTALLKQQGWPFHHVDYLGEYELGEYMGIVYWKTRDAAEESIRTFLPLLKEMVHYNSQYPITLELFDVYIPKEIDVDIDIRRV</sequence>
<evidence type="ECO:0000313" key="2">
    <source>
        <dbReference type="Proteomes" id="UP001597079"/>
    </source>
</evidence>
<dbReference type="RefSeq" id="WP_377941369.1">
    <property type="nucleotide sequence ID" value="NZ_JBHUCX010000013.1"/>
</dbReference>
<dbReference type="EMBL" id="JBHUCX010000013">
    <property type="protein sequence ID" value="MFD1673820.1"/>
    <property type="molecule type" value="Genomic_DNA"/>
</dbReference>
<proteinExistence type="predicted"/>
<evidence type="ECO:0008006" key="3">
    <source>
        <dbReference type="Google" id="ProtNLM"/>
    </source>
</evidence>
<gene>
    <name evidence="1" type="ORF">ACFSB2_03735</name>
</gene>